<feature type="signal peptide" evidence="2">
    <location>
        <begin position="1"/>
        <end position="23"/>
    </location>
</feature>
<reference evidence="3" key="1">
    <citation type="journal article" date="2014" name="Int. J. Syst. Evol. Microbiol.">
        <title>Complete genome of a new Firmicutes species belonging to the dominant human colonic microbiota ('Ruminococcus bicirculans') reveals two chromosomes and a selective capacity to utilize plant glucans.</title>
        <authorList>
            <consortium name="NISC Comparative Sequencing Program"/>
            <person name="Wegmann U."/>
            <person name="Louis P."/>
            <person name="Goesmann A."/>
            <person name="Henrissat B."/>
            <person name="Duncan S.H."/>
            <person name="Flint H.J."/>
        </authorList>
    </citation>
    <scope>NUCLEOTIDE SEQUENCE</scope>
    <source>
        <strain evidence="3">NBRC 108216</strain>
    </source>
</reference>
<evidence type="ECO:0000256" key="2">
    <source>
        <dbReference type="SAM" id="SignalP"/>
    </source>
</evidence>
<dbReference type="Proteomes" id="UP001161390">
    <property type="component" value="Unassembled WGS sequence"/>
</dbReference>
<sequence length="158" mass="16747">MKLRTALAISALLSAMIALPAMAAPDVYVVNFRNDGEPASKMLDDALSAAIKIAGVEAEEVIVDTTTAAKWERSAHDAFNRNLVPVFNRWVGLPGFAAIVDADTKAVIGCVTPRIAPTEMARALRQMAQTAQGQAVMTRASTSSATECPADYNTPLVE</sequence>
<dbReference type="RefSeq" id="WP_284369042.1">
    <property type="nucleotide sequence ID" value="NZ_BSNJ01000001.1"/>
</dbReference>
<feature type="region of interest" description="Disordered" evidence="1">
    <location>
        <begin position="138"/>
        <end position="158"/>
    </location>
</feature>
<proteinExistence type="predicted"/>
<accession>A0ABQ5UVW2</accession>
<comment type="caution">
    <text evidence="3">The sequence shown here is derived from an EMBL/GenBank/DDBJ whole genome shotgun (WGS) entry which is preliminary data.</text>
</comment>
<evidence type="ECO:0000313" key="4">
    <source>
        <dbReference type="Proteomes" id="UP001161390"/>
    </source>
</evidence>
<evidence type="ECO:0000256" key="1">
    <source>
        <dbReference type="SAM" id="MobiDB-lite"/>
    </source>
</evidence>
<keyword evidence="2" id="KW-0732">Signal</keyword>
<keyword evidence="4" id="KW-1185">Reference proteome</keyword>
<organism evidence="3 4">
    <name type="scientific">Algimonas porphyrae</name>
    <dbReference type="NCBI Taxonomy" id="1128113"/>
    <lineage>
        <taxon>Bacteria</taxon>
        <taxon>Pseudomonadati</taxon>
        <taxon>Pseudomonadota</taxon>
        <taxon>Alphaproteobacteria</taxon>
        <taxon>Maricaulales</taxon>
        <taxon>Robiginitomaculaceae</taxon>
        <taxon>Algimonas</taxon>
    </lineage>
</organism>
<name>A0ABQ5UVW2_9PROT</name>
<evidence type="ECO:0000313" key="3">
    <source>
        <dbReference type="EMBL" id="GLQ19288.1"/>
    </source>
</evidence>
<dbReference type="EMBL" id="BSNJ01000001">
    <property type="protein sequence ID" value="GLQ19288.1"/>
    <property type="molecule type" value="Genomic_DNA"/>
</dbReference>
<reference evidence="3" key="2">
    <citation type="submission" date="2023-01" db="EMBL/GenBank/DDBJ databases">
        <title>Draft genome sequence of Algimonas porphyrae strain NBRC 108216.</title>
        <authorList>
            <person name="Sun Q."/>
            <person name="Mori K."/>
        </authorList>
    </citation>
    <scope>NUCLEOTIDE SEQUENCE</scope>
    <source>
        <strain evidence="3">NBRC 108216</strain>
    </source>
</reference>
<feature type="chain" id="PRO_5045322061" evidence="2">
    <location>
        <begin position="24"/>
        <end position="158"/>
    </location>
</feature>
<gene>
    <name evidence="3" type="ORF">GCM10007854_02430</name>
</gene>
<protein>
    <submittedName>
        <fullName evidence="3">Uncharacterized protein</fullName>
    </submittedName>
</protein>